<dbReference type="EMBL" id="SMZT01000001">
    <property type="protein sequence ID" value="TDL46526.1"/>
    <property type="molecule type" value="Genomic_DNA"/>
</dbReference>
<proteinExistence type="predicted"/>
<keyword evidence="1" id="KW-0472">Membrane</keyword>
<keyword evidence="1" id="KW-1133">Transmembrane helix</keyword>
<evidence type="ECO:0000313" key="3">
    <source>
        <dbReference type="Proteomes" id="UP000295163"/>
    </source>
</evidence>
<feature type="transmembrane region" description="Helical" evidence="1">
    <location>
        <begin position="12"/>
        <end position="32"/>
    </location>
</feature>
<feature type="transmembrane region" description="Helical" evidence="1">
    <location>
        <begin position="38"/>
        <end position="58"/>
    </location>
</feature>
<sequence length="71" mass="7782">MSSRTASGRHLIVSASSVAVLTLGQLFLWPNHGAHRSLLSFVMTLVWITAITALLVLVDAEHRSSRRADQK</sequence>
<protein>
    <submittedName>
        <fullName evidence="2">Uncharacterized protein</fullName>
    </submittedName>
</protein>
<dbReference type="RefSeq" id="WP_133408805.1">
    <property type="nucleotide sequence ID" value="NZ_SMZT01000001.1"/>
</dbReference>
<dbReference type="GeneID" id="64345857"/>
<evidence type="ECO:0000256" key="1">
    <source>
        <dbReference type="SAM" id="Phobius"/>
    </source>
</evidence>
<organism evidence="2 3">
    <name type="scientific">Kocuria rosea</name>
    <name type="common">Deinococcus erythromyxa</name>
    <name type="synonym">Micrococcus rubens</name>
    <dbReference type="NCBI Taxonomy" id="1275"/>
    <lineage>
        <taxon>Bacteria</taxon>
        <taxon>Bacillati</taxon>
        <taxon>Actinomycetota</taxon>
        <taxon>Actinomycetes</taxon>
        <taxon>Micrococcales</taxon>
        <taxon>Micrococcaceae</taxon>
        <taxon>Kocuria</taxon>
    </lineage>
</organism>
<accession>A0A4R5YMI5</accession>
<comment type="caution">
    <text evidence="2">The sequence shown here is derived from an EMBL/GenBank/DDBJ whole genome shotgun (WGS) entry which is preliminary data.</text>
</comment>
<gene>
    <name evidence="2" type="ORF">E2R59_00430</name>
</gene>
<dbReference type="AlphaFoldDB" id="A0A4R5YMI5"/>
<keyword evidence="1" id="KW-0812">Transmembrane</keyword>
<dbReference type="Proteomes" id="UP000295163">
    <property type="component" value="Unassembled WGS sequence"/>
</dbReference>
<name>A0A4R5YMI5_KOCRO</name>
<reference evidence="2 3" key="1">
    <citation type="submission" date="2019-03" db="EMBL/GenBank/DDBJ databases">
        <title>Genome Sequencing and Assembly of Various Microbes Isolated from Partially Reclaimed Soil and Acid Mine Drainage (AMD) Site.</title>
        <authorList>
            <person name="Steinbock B."/>
            <person name="Bechtold R."/>
            <person name="Sevigny J.L."/>
            <person name="Thomas D."/>
            <person name="Cuthill L.R."/>
            <person name="Aveiro Johannsen E.J."/>
            <person name="Thomas K."/>
            <person name="Ghosh A."/>
        </authorList>
    </citation>
    <scope>NUCLEOTIDE SEQUENCE [LARGE SCALE GENOMIC DNA]</scope>
    <source>
        <strain evidence="2 3">S-A3</strain>
    </source>
</reference>
<evidence type="ECO:0000313" key="2">
    <source>
        <dbReference type="EMBL" id="TDL46526.1"/>
    </source>
</evidence>